<organism evidence="3 5">
    <name type="scientific">Bifidobacterium eulemuris</name>
    <dbReference type="NCBI Taxonomy" id="1765219"/>
    <lineage>
        <taxon>Bacteria</taxon>
        <taxon>Bacillati</taxon>
        <taxon>Actinomycetota</taxon>
        <taxon>Actinomycetes</taxon>
        <taxon>Bifidobacteriales</taxon>
        <taxon>Bifidobacteriaceae</taxon>
        <taxon>Bifidobacterium</taxon>
    </lineage>
</organism>
<evidence type="ECO:0000313" key="3">
    <source>
        <dbReference type="EMBL" id="OZG63899.1"/>
    </source>
</evidence>
<proteinExistence type="inferred from homology"/>
<sequence length="279" mass="31511">MRIMVTGADGYIGQGVVDQLLQRGHDVIAASFGVVVSPHSGLVNYTGDVFEYCFDDAPVPDVLLHLAWRDGFKHNEVSHLEDLSKHYVFIRRALEAGVRHVAVMGSMHEVGYHEGVIDSRTPCNPTTPYGVAKNALRQLTFELCRKYDAKIQWLRGFYLVSSDGRGESIFSKIVRAERENKQEFPFTSGRCKYDFLPYDKFCEYTALTVTQDTVDGIINICSGMPVSLGDYIEKFLIENNFNIRLAYGKYPDRPYDSPCLWGDDTKLKTILDLCGEGHE</sequence>
<dbReference type="Proteomes" id="UP000216057">
    <property type="component" value="Unassembled WGS sequence"/>
</dbReference>
<dbReference type="InterPro" id="IPR020904">
    <property type="entry name" value="Sc_DH/Rdtase_CS"/>
</dbReference>
<dbReference type="InterPro" id="IPR001509">
    <property type="entry name" value="Epimerase_deHydtase"/>
</dbReference>
<dbReference type="KEGG" id="beu:BE0216_08170"/>
<evidence type="ECO:0000256" key="1">
    <source>
        <dbReference type="ARBA" id="ARBA00007637"/>
    </source>
</evidence>
<dbReference type="Pfam" id="PF01370">
    <property type="entry name" value="Epimerase"/>
    <property type="match status" value="1"/>
</dbReference>
<accession>A0A261FXH9</accession>
<reference evidence="3 5" key="1">
    <citation type="journal article" date="2017" name="BMC Genomics">
        <title>Comparative genomic and phylogenomic analyses of the Bifidobacteriaceae family.</title>
        <authorList>
            <person name="Lugli G.A."/>
            <person name="Milani C."/>
            <person name="Turroni F."/>
            <person name="Duranti S."/>
            <person name="Mancabelli L."/>
            <person name="Mangifesta M."/>
            <person name="Ferrario C."/>
            <person name="Modesto M."/>
            <person name="Mattarelli P."/>
            <person name="Jiri K."/>
            <person name="van Sinderen D."/>
            <person name="Ventura M."/>
        </authorList>
    </citation>
    <scope>NUCLEOTIDE SEQUENCE [LARGE SCALE GENOMIC DNA]</scope>
    <source>
        <strain evidence="3 5">DSM 100216</strain>
    </source>
</reference>
<evidence type="ECO:0000259" key="2">
    <source>
        <dbReference type="Pfam" id="PF01370"/>
    </source>
</evidence>
<dbReference type="SUPFAM" id="SSF51735">
    <property type="entry name" value="NAD(P)-binding Rossmann-fold domains"/>
    <property type="match status" value="1"/>
</dbReference>
<dbReference type="EMBL" id="MWWZ01000021">
    <property type="protein sequence ID" value="OZG63899.1"/>
    <property type="molecule type" value="Genomic_DNA"/>
</dbReference>
<dbReference type="AlphaFoldDB" id="A0A261FXH9"/>
<comment type="similarity">
    <text evidence="1">Belongs to the NAD(P)-dependent epimerase/dehydratase family.</text>
</comment>
<dbReference type="RefSeq" id="WP_094637796.1">
    <property type="nucleotide sequence ID" value="NZ_CP062938.1"/>
</dbReference>
<evidence type="ECO:0000313" key="4">
    <source>
        <dbReference type="EMBL" id="QOL32426.1"/>
    </source>
</evidence>
<dbReference type="Proteomes" id="UP000593943">
    <property type="component" value="Chromosome"/>
</dbReference>
<feature type="domain" description="NAD-dependent epimerase/dehydratase" evidence="2">
    <location>
        <begin position="3"/>
        <end position="220"/>
    </location>
</feature>
<name>A0A261FXH9_9BIFI</name>
<dbReference type="PANTHER" id="PTHR43000">
    <property type="entry name" value="DTDP-D-GLUCOSE 4,6-DEHYDRATASE-RELATED"/>
    <property type="match status" value="1"/>
</dbReference>
<evidence type="ECO:0000313" key="6">
    <source>
        <dbReference type="Proteomes" id="UP000593943"/>
    </source>
</evidence>
<dbReference type="Gene3D" id="3.40.50.720">
    <property type="entry name" value="NAD(P)-binding Rossmann-like Domain"/>
    <property type="match status" value="1"/>
</dbReference>
<evidence type="ECO:0000313" key="5">
    <source>
        <dbReference type="Proteomes" id="UP000216057"/>
    </source>
</evidence>
<dbReference type="EMBL" id="CP062938">
    <property type="protein sequence ID" value="QOL32426.1"/>
    <property type="molecule type" value="Genomic_DNA"/>
</dbReference>
<protein>
    <submittedName>
        <fullName evidence="4">NAD(P)-dependent oxidoreductase</fullName>
    </submittedName>
    <submittedName>
        <fullName evidence="3">Nucleoside-diphosphate sugar epimerase</fullName>
    </submittedName>
</protein>
<gene>
    <name evidence="4" type="ORF">BE0216_08170</name>
    <name evidence="3" type="ORF">BEUL_2304</name>
</gene>
<dbReference type="OrthoDB" id="9778052at2"/>
<dbReference type="InterPro" id="IPR036291">
    <property type="entry name" value="NAD(P)-bd_dom_sf"/>
</dbReference>
<reference evidence="4 6" key="2">
    <citation type="submission" date="2020-10" db="EMBL/GenBank/DDBJ databases">
        <title>Genome sequencing of Bifidobacterium eulemuris_DSMZ_100216.</title>
        <authorList>
            <person name="Kim J."/>
        </authorList>
    </citation>
    <scope>NUCLEOTIDE SEQUENCE [LARGE SCALE GENOMIC DNA]</scope>
    <source>
        <strain evidence="4 6">DSM 100216</strain>
    </source>
</reference>
<keyword evidence="6" id="KW-1185">Reference proteome</keyword>
<dbReference type="PROSITE" id="PS00061">
    <property type="entry name" value="ADH_SHORT"/>
    <property type="match status" value="1"/>
</dbReference>